<reference evidence="5 6" key="1">
    <citation type="submission" date="2024-04" db="EMBL/GenBank/DDBJ databases">
        <title>Bacillus oryzaecorticis sp. nov., a moderately halophilic bacterium isolated from rice husks.</title>
        <authorList>
            <person name="Zhu H.-S."/>
        </authorList>
    </citation>
    <scope>NUCLEOTIDE SEQUENCE [LARGE SCALE GENOMIC DNA]</scope>
    <source>
        <strain evidence="5 6">ZC255</strain>
    </source>
</reference>
<dbReference type="Pfam" id="PF00293">
    <property type="entry name" value="NUDIX"/>
    <property type="match status" value="1"/>
</dbReference>
<evidence type="ECO:0000256" key="1">
    <source>
        <dbReference type="ARBA" id="ARBA00001946"/>
    </source>
</evidence>
<dbReference type="RefSeq" id="WP_341982125.1">
    <property type="nucleotide sequence ID" value="NZ_JBBYAF010000011.1"/>
</dbReference>
<evidence type="ECO:0000313" key="6">
    <source>
        <dbReference type="Proteomes" id="UP001389717"/>
    </source>
</evidence>
<keyword evidence="6" id="KW-1185">Reference proteome</keyword>
<protein>
    <submittedName>
        <fullName evidence="5">NUDIX hydrolase</fullName>
        <ecNumber evidence="5">3.6.-.-</ecNumber>
    </submittedName>
</protein>
<dbReference type="PROSITE" id="PS51462">
    <property type="entry name" value="NUDIX"/>
    <property type="match status" value="1"/>
</dbReference>
<dbReference type="InterPro" id="IPR015797">
    <property type="entry name" value="NUDIX_hydrolase-like_dom_sf"/>
</dbReference>
<dbReference type="PANTHER" id="PTHR43046:SF14">
    <property type="entry name" value="MUTT_NUDIX FAMILY PROTEIN"/>
    <property type="match status" value="1"/>
</dbReference>
<dbReference type="GO" id="GO:0016787">
    <property type="term" value="F:hydrolase activity"/>
    <property type="evidence" value="ECO:0007669"/>
    <property type="project" value="UniProtKB-KW"/>
</dbReference>
<proteinExistence type="inferred from homology"/>
<accession>A0ABU9K9M6</accession>
<dbReference type="EC" id="3.6.-.-" evidence="5"/>
<dbReference type="PROSITE" id="PS00893">
    <property type="entry name" value="NUDIX_BOX"/>
    <property type="match status" value="1"/>
</dbReference>
<dbReference type="InterPro" id="IPR020084">
    <property type="entry name" value="NUDIX_hydrolase_CS"/>
</dbReference>
<dbReference type="Gene3D" id="3.90.79.10">
    <property type="entry name" value="Nucleoside Triphosphate Pyrophosphohydrolase"/>
    <property type="match status" value="1"/>
</dbReference>
<gene>
    <name evidence="5" type="ORF">AAEO50_07605</name>
</gene>
<dbReference type="InterPro" id="IPR000086">
    <property type="entry name" value="NUDIX_hydrolase_dom"/>
</dbReference>
<dbReference type="Proteomes" id="UP001389717">
    <property type="component" value="Unassembled WGS sequence"/>
</dbReference>
<comment type="similarity">
    <text evidence="3">Belongs to the Nudix hydrolase family.</text>
</comment>
<name>A0ABU9K9M6_9BACI</name>
<comment type="cofactor">
    <cofactor evidence="1">
        <name>Mg(2+)</name>
        <dbReference type="ChEBI" id="CHEBI:18420"/>
    </cofactor>
</comment>
<comment type="caution">
    <text evidence="5">The sequence shown here is derived from an EMBL/GenBank/DDBJ whole genome shotgun (WGS) entry which is preliminary data.</text>
</comment>
<dbReference type="PANTHER" id="PTHR43046">
    <property type="entry name" value="GDP-MANNOSE MANNOSYL HYDROLASE"/>
    <property type="match status" value="1"/>
</dbReference>
<evidence type="ECO:0000256" key="2">
    <source>
        <dbReference type="ARBA" id="ARBA00022801"/>
    </source>
</evidence>
<organism evidence="5 6">
    <name type="scientific">Rossellomorea oryzaecorticis</name>
    <dbReference type="NCBI Taxonomy" id="1396505"/>
    <lineage>
        <taxon>Bacteria</taxon>
        <taxon>Bacillati</taxon>
        <taxon>Bacillota</taxon>
        <taxon>Bacilli</taxon>
        <taxon>Bacillales</taxon>
        <taxon>Bacillaceae</taxon>
        <taxon>Rossellomorea</taxon>
    </lineage>
</organism>
<feature type="domain" description="Nudix hydrolase" evidence="4">
    <location>
        <begin position="7"/>
        <end position="137"/>
    </location>
</feature>
<evidence type="ECO:0000313" key="5">
    <source>
        <dbReference type="EMBL" id="MEL3972140.1"/>
    </source>
</evidence>
<evidence type="ECO:0000259" key="4">
    <source>
        <dbReference type="PROSITE" id="PS51462"/>
    </source>
</evidence>
<evidence type="ECO:0000256" key="3">
    <source>
        <dbReference type="RuleBase" id="RU003476"/>
    </source>
</evidence>
<dbReference type="SUPFAM" id="SSF55811">
    <property type="entry name" value="Nudix"/>
    <property type="match status" value="1"/>
</dbReference>
<dbReference type="PRINTS" id="PR00502">
    <property type="entry name" value="NUDIXFAMILY"/>
</dbReference>
<dbReference type="EMBL" id="JBBYAF010000011">
    <property type="protein sequence ID" value="MEL3972140.1"/>
    <property type="molecule type" value="Genomic_DNA"/>
</dbReference>
<dbReference type="InterPro" id="IPR020476">
    <property type="entry name" value="Nudix_hydrolase"/>
</dbReference>
<keyword evidence="2 3" id="KW-0378">Hydrolase</keyword>
<sequence length="138" mass="15936">MQEERKGQNRPRACAAIIKDEHILMVKMKRGDKVWWSLPGGGQGEGENFEETVVREVKEEVNLTVKAGRHLFTYDYGEGECRIFSADIIGSHMPKLGYDPEYAGDEQKLQEVKWWPLEIVKDDLEVSRVIEQMNIMPK</sequence>